<proteinExistence type="predicted"/>
<reference evidence="3" key="1">
    <citation type="submission" date="2021-05" db="EMBL/GenBank/DDBJ databases">
        <authorList>
            <person name="Alioto T."/>
            <person name="Alioto T."/>
            <person name="Gomez Garrido J."/>
        </authorList>
    </citation>
    <scope>NUCLEOTIDE SEQUENCE</scope>
</reference>
<accession>A0A8D8B2C9</accession>
<organism evidence="3">
    <name type="scientific">Culex pipiens</name>
    <name type="common">House mosquito</name>
    <dbReference type="NCBI Taxonomy" id="7175"/>
    <lineage>
        <taxon>Eukaryota</taxon>
        <taxon>Metazoa</taxon>
        <taxon>Ecdysozoa</taxon>
        <taxon>Arthropoda</taxon>
        <taxon>Hexapoda</taxon>
        <taxon>Insecta</taxon>
        <taxon>Pterygota</taxon>
        <taxon>Neoptera</taxon>
        <taxon>Endopterygota</taxon>
        <taxon>Diptera</taxon>
        <taxon>Nematocera</taxon>
        <taxon>Culicoidea</taxon>
        <taxon>Culicidae</taxon>
        <taxon>Culicinae</taxon>
        <taxon>Culicini</taxon>
        <taxon>Culex</taxon>
        <taxon>Culex</taxon>
    </lineage>
</organism>
<feature type="transmembrane region" description="Helical" evidence="2">
    <location>
        <begin position="184"/>
        <end position="207"/>
    </location>
</feature>
<keyword evidence="2" id="KW-1133">Transmembrane helix</keyword>
<sequence length="305" mass="33044">MATTDSRATANCAQVTSEAGTSSRRSSVATGSSGRFLLGLVLDEVDLGLAGLSRGRGRDDDVLLLVGLLNQHVHQCLLFVLRQNRDLGRLVGRSGRRLDEDDLVVLLGGGYRDRALGTDLLRLWWRHVHVDVLLDDGILGTAAGRESAAAEAATAAKAGTAASEAGTAASEAGTAGAERGRTKYYIFAFAAALDGLSLMLAAGTLSFSDNFDLQRRQPKPLSWWQPHPEQHPSGFPHRLEYFVPLSRLERSKQVLSASFNLTARTDQVDAGFTNLQCRNEASAKLPRRFSPRPEESCWSSAVRER</sequence>
<keyword evidence="2" id="KW-0812">Transmembrane</keyword>
<feature type="region of interest" description="Disordered" evidence="1">
    <location>
        <begin position="284"/>
        <end position="305"/>
    </location>
</feature>
<feature type="compositionally biased region" description="Low complexity" evidence="1">
    <location>
        <begin position="19"/>
        <end position="30"/>
    </location>
</feature>
<evidence type="ECO:0000256" key="1">
    <source>
        <dbReference type="SAM" id="MobiDB-lite"/>
    </source>
</evidence>
<feature type="region of interest" description="Disordered" evidence="1">
    <location>
        <begin position="1"/>
        <end position="30"/>
    </location>
</feature>
<dbReference type="AlphaFoldDB" id="A0A8D8B2C9"/>
<evidence type="ECO:0000256" key="2">
    <source>
        <dbReference type="SAM" id="Phobius"/>
    </source>
</evidence>
<keyword evidence="2" id="KW-0472">Membrane</keyword>
<feature type="compositionally biased region" description="Polar residues" evidence="1">
    <location>
        <begin position="1"/>
        <end position="18"/>
    </location>
</feature>
<protein>
    <submittedName>
        <fullName evidence="3">(northern house mosquito) hypothetical protein</fullName>
    </submittedName>
</protein>
<evidence type="ECO:0000313" key="3">
    <source>
        <dbReference type="EMBL" id="CAG6466414.1"/>
    </source>
</evidence>
<dbReference type="EMBL" id="HBUE01055859">
    <property type="protein sequence ID" value="CAG6466414.1"/>
    <property type="molecule type" value="Transcribed_RNA"/>
</dbReference>
<name>A0A8D8B2C9_CULPI</name>